<accession>A0ABN5XHB5</accession>
<dbReference type="Proteomes" id="UP000824969">
    <property type="component" value="Chromosome"/>
</dbReference>
<name>A0ABN5XHB5_9EURY</name>
<sequence>MSAERCPADLGITHQDFADCGWKEVLAQTERDGYWSMWQAFHAAAQRATADGQQSDAKVLWLLGDACSMMLSPKSINEPFKPATVMREGRSAIPEDLLDSDITFLSEIVDSIDDPWLKARLADLVWIRKRPRDVRYALVAIDSYRSIPLDTETWVSDGRECWERAIGLAHMLKAGSKDRLREMENAVIRAFETATCRDGFLALWLADLLFDNGLGRDKQSIIAQKLESLAREFDDEGDFRRAREFFKASAKWFKAAGDTPKSIEMTVAVAESFVKEAEARIAAEKPSHMAAASFYEDAIQTYRTIPRSERPAHRVDERLKELQLRLNESGKMALDEMRVISIPGIDLSQCIEDARNSVHGKSTIEALEAFADLEPYSKAKELRRQVNERLRKYPLQAIIPGIVMGRDGRVIAKRPWMNLSDISSEENKAVICAEMIHDHGIMVEMVVRGRILPALEVLQLEHRLREPDFIYLASRSPIVPPGRERLFGMALFSGYDNDFVTTLHLLVPQIEHMVRYHLKSAGVKTTTLDNRGIETENGLSTLIELPECEKIFGEDLTFEIKALFCDACGPNLRNELAHGLLDDKACQTVYAVYAWWLGLKLVFNTFWNAARKIDEVGEEEGEA</sequence>
<feature type="domain" description="DUF7380" evidence="2">
    <location>
        <begin position="10"/>
        <end position="178"/>
    </location>
</feature>
<dbReference type="GeneID" id="66130851"/>
<dbReference type="Pfam" id="PF24098">
    <property type="entry name" value="DUF7380"/>
    <property type="match status" value="1"/>
</dbReference>
<reference evidence="3 4" key="1">
    <citation type="submission" date="2019-06" db="EMBL/GenBank/DDBJ databases">
        <title>Complete genome sequence of Methanoculleus chikugoensis strain MG62.</title>
        <authorList>
            <person name="Asakawa S."/>
            <person name="Dianou D."/>
        </authorList>
    </citation>
    <scope>NUCLEOTIDE SEQUENCE [LARGE SCALE GENOMIC DNA]</scope>
    <source>
        <strain evidence="3 4">MG62</strain>
    </source>
</reference>
<dbReference type="EMBL" id="AP019781">
    <property type="protein sequence ID" value="BBL68146.1"/>
    <property type="molecule type" value="Genomic_DNA"/>
</dbReference>
<protein>
    <submittedName>
        <fullName evidence="3">DUF4209 domain-containing protein</fullName>
    </submittedName>
</protein>
<dbReference type="Pfam" id="PF13910">
    <property type="entry name" value="DUF4209"/>
    <property type="match status" value="1"/>
</dbReference>
<keyword evidence="4" id="KW-1185">Reference proteome</keyword>
<organism evidence="3 4">
    <name type="scientific">Methanoculleus chikugoensis</name>
    <dbReference type="NCBI Taxonomy" id="118126"/>
    <lineage>
        <taxon>Archaea</taxon>
        <taxon>Methanobacteriati</taxon>
        <taxon>Methanobacteriota</taxon>
        <taxon>Stenosarchaea group</taxon>
        <taxon>Methanomicrobia</taxon>
        <taxon>Methanomicrobiales</taxon>
        <taxon>Methanomicrobiaceae</taxon>
        <taxon>Methanoculleus</taxon>
    </lineage>
</organism>
<dbReference type="InterPro" id="IPR055804">
    <property type="entry name" value="DUF7380"/>
</dbReference>
<evidence type="ECO:0000313" key="4">
    <source>
        <dbReference type="Proteomes" id="UP000824969"/>
    </source>
</evidence>
<dbReference type="RefSeq" id="WP_221056317.1">
    <property type="nucleotide sequence ID" value="NZ_AP019781.1"/>
</dbReference>
<evidence type="ECO:0000259" key="1">
    <source>
        <dbReference type="Pfam" id="PF13910"/>
    </source>
</evidence>
<proteinExistence type="predicted"/>
<gene>
    <name evidence="3" type="ORF">MchiMG62_13270</name>
</gene>
<feature type="domain" description="DUF4209" evidence="1">
    <location>
        <begin position="510"/>
        <end position="600"/>
    </location>
</feature>
<evidence type="ECO:0000313" key="3">
    <source>
        <dbReference type="EMBL" id="BBL68146.1"/>
    </source>
</evidence>
<evidence type="ECO:0000259" key="2">
    <source>
        <dbReference type="Pfam" id="PF24098"/>
    </source>
</evidence>
<dbReference type="InterPro" id="IPR025209">
    <property type="entry name" value="DUF4209"/>
</dbReference>